<feature type="domain" description="Cytochrome c" evidence="9">
    <location>
        <begin position="37"/>
        <end position="129"/>
    </location>
</feature>
<evidence type="ECO:0000313" key="11">
    <source>
        <dbReference type="Proteomes" id="UP001168642"/>
    </source>
</evidence>
<evidence type="ECO:0000256" key="1">
    <source>
        <dbReference type="ARBA" id="ARBA00022448"/>
    </source>
</evidence>
<dbReference type="SUPFAM" id="SSF46626">
    <property type="entry name" value="Cytochrome c"/>
    <property type="match status" value="1"/>
</dbReference>
<keyword evidence="7" id="KW-1133">Transmembrane helix</keyword>
<dbReference type="InterPro" id="IPR036909">
    <property type="entry name" value="Cyt_c-like_dom_sf"/>
</dbReference>
<keyword evidence="7" id="KW-0812">Transmembrane</keyword>
<sequence>MKIVKLHRKLSSVLKLSLALFFSFSLSLSAQDKPSDEQVKAGKALFNMHCASCHKLDKKSTGPALGNVAERRDMDWLKAWIKNNNELRASGDADAKAIYEEFGGVAMSVFEFLSDEQIEDIIAYTTVGDVKKAGAATAVQAVEAESTPSQVLPMIATIVVTLVLLALIGWVFLKSNNGFLKIFATIILVFLGVYFGFTALMSVGVDEGYQPVQPIAFSHKIHAGDNKIDCQYCHSSAKHSKTSGIPSVNVCMNCHKNISEVAEDTKIETKGKAYLDKEIQKVYEAAGWDSENLKYTGETKPVKWVRIHNLPDFAYFNHSQHVTVAGVKCQKCHGPVEEMDELYQYAPLTMGWCIECHKETEVNIAGNGYYKKIHEQLSQKYGVDKVTIAQLGGKECGKCHY</sequence>
<dbReference type="SUPFAM" id="SSF48695">
    <property type="entry name" value="Multiheme cytochromes"/>
    <property type="match status" value="1"/>
</dbReference>
<keyword evidence="3 6" id="KW-0479">Metal-binding</keyword>
<keyword evidence="1" id="KW-0813">Transport</keyword>
<evidence type="ECO:0000256" key="4">
    <source>
        <dbReference type="ARBA" id="ARBA00022982"/>
    </source>
</evidence>
<keyword evidence="5 6" id="KW-0408">Iron</keyword>
<dbReference type="RefSeq" id="WP_302884508.1">
    <property type="nucleotide sequence ID" value="NZ_JAUMIT010000005.1"/>
</dbReference>
<keyword evidence="2 6" id="KW-0349">Heme</keyword>
<dbReference type="PANTHER" id="PTHR39425:SF1">
    <property type="entry name" value="CYTOCHROME C7-LIKE DOMAIN-CONTAINING PROTEIN"/>
    <property type="match status" value="1"/>
</dbReference>
<keyword evidence="4" id="KW-0249">Electron transport</keyword>
<dbReference type="Proteomes" id="UP001168642">
    <property type="component" value="Unassembled WGS sequence"/>
</dbReference>
<dbReference type="PANTHER" id="PTHR39425">
    <property type="entry name" value="LIPOPROTEIN CYTOCHROME C"/>
    <property type="match status" value="1"/>
</dbReference>
<feature type="transmembrane region" description="Helical" evidence="7">
    <location>
        <begin position="182"/>
        <end position="205"/>
    </location>
</feature>
<keyword evidence="11" id="KW-1185">Reference proteome</keyword>
<feature type="transmembrane region" description="Helical" evidence="7">
    <location>
        <begin position="151"/>
        <end position="173"/>
    </location>
</feature>
<evidence type="ECO:0000256" key="8">
    <source>
        <dbReference type="SAM" id="SignalP"/>
    </source>
</evidence>
<evidence type="ECO:0000256" key="3">
    <source>
        <dbReference type="ARBA" id="ARBA00022723"/>
    </source>
</evidence>
<feature type="signal peptide" evidence="8">
    <location>
        <begin position="1"/>
        <end position="30"/>
    </location>
</feature>
<dbReference type="Gene3D" id="1.10.760.10">
    <property type="entry name" value="Cytochrome c-like domain"/>
    <property type="match status" value="1"/>
</dbReference>
<evidence type="ECO:0000256" key="6">
    <source>
        <dbReference type="PROSITE-ProRule" id="PRU00433"/>
    </source>
</evidence>
<accession>A0ABT8VTG0</accession>
<evidence type="ECO:0000256" key="5">
    <source>
        <dbReference type="ARBA" id="ARBA00023004"/>
    </source>
</evidence>
<gene>
    <name evidence="10" type="ORF">QVZ41_10360</name>
</gene>
<dbReference type="EMBL" id="JAUMIT010000005">
    <property type="protein sequence ID" value="MDO3695247.1"/>
    <property type="molecule type" value="Genomic_DNA"/>
</dbReference>
<evidence type="ECO:0000313" key="10">
    <source>
        <dbReference type="EMBL" id="MDO3695247.1"/>
    </source>
</evidence>
<keyword evidence="7" id="KW-0472">Membrane</keyword>
<evidence type="ECO:0000256" key="7">
    <source>
        <dbReference type="SAM" id="Phobius"/>
    </source>
</evidence>
<proteinExistence type="predicted"/>
<comment type="caution">
    <text evidence="10">The sequence shown here is derived from an EMBL/GenBank/DDBJ whole genome shotgun (WGS) entry which is preliminary data.</text>
</comment>
<evidence type="ECO:0000256" key="2">
    <source>
        <dbReference type="ARBA" id="ARBA00022617"/>
    </source>
</evidence>
<organism evidence="10 11">
    <name type="scientific">Wenyingzhuangia gilva</name>
    <dbReference type="NCBI Taxonomy" id="3057677"/>
    <lineage>
        <taxon>Bacteria</taxon>
        <taxon>Pseudomonadati</taxon>
        <taxon>Bacteroidota</taxon>
        <taxon>Flavobacteriia</taxon>
        <taxon>Flavobacteriales</taxon>
        <taxon>Flavobacteriaceae</taxon>
        <taxon>Wenyingzhuangia</taxon>
    </lineage>
</organism>
<reference evidence="10" key="1">
    <citation type="submission" date="2023-07" db="EMBL/GenBank/DDBJ databases">
        <title>Wenyingzhuangia sp. chi5 genome sequencing and assembly.</title>
        <authorList>
            <person name="Park S."/>
        </authorList>
    </citation>
    <scope>NUCLEOTIDE SEQUENCE</scope>
    <source>
        <strain evidence="10">Chi5</strain>
    </source>
</reference>
<dbReference type="InterPro" id="IPR020942">
    <property type="entry name" value="Cyt_c_III_dom"/>
</dbReference>
<evidence type="ECO:0000259" key="9">
    <source>
        <dbReference type="PROSITE" id="PS51007"/>
    </source>
</evidence>
<feature type="chain" id="PRO_5045923816" evidence="8">
    <location>
        <begin position="31"/>
        <end position="401"/>
    </location>
</feature>
<dbReference type="InterPro" id="IPR036280">
    <property type="entry name" value="Multihaem_cyt_sf"/>
</dbReference>
<dbReference type="InterPro" id="IPR009056">
    <property type="entry name" value="Cyt_c-like_dom"/>
</dbReference>
<dbReference type="CDD" id="cd08168">
    <property type="entry name" value="Cytochrom_C3"/>
    <property type="match status" value="1"/>
</dbReference>
<dbReference type="Gene3D" id="3.90.10.10">
    <property type="entry name" value="Cytochrome C3"/>
    <property type="match status" value="2"/>
</dbReference>
<name>A0ABT8VTG0_9FLAO</name>
<dbReference type="Pfam" id="PF02085">
    <property type="entry name" value="Cytochrom_CIII"/>
    <property type="match status" value="2"/>
</dbReference>
<keyword evidence="8" id="KW-0732">Signal</keyword>
<protein>
    <submittedName>
        <fullName evidence="10">C-type cytochrome</fullName>
    </submittedName>
</protein>
<dbReference type="PROSITE" id="PS51007">
    <property type="entry name" value="CYTC"/>
    <property type="match status" value="1"/>
</dbReference>
<dbReference type="Pfam" id="PF00034">
    <property type="entry name" value="Cytochrom_C"/>
    <property type="match status" value="1"/>
</dbReference>